<evidence type="ECO:0000313" key="2">
    <source>
        <dbReference type="Proteomes" id="UP000664545"/>
    </source>
</evidence>
<reference evidence="1" key="1">
    <citation type="submission" date="2021-02" db="EMBL/GenBank/DDBJ databases">
        <title>Abyssanaerobacter marinus gen.nov., sp., nov, anaerobic bacterium isolated from the Onnuri vent field of Indian Ocean and suggestion of Mogibacteriaceae fam. nov., and proposal of reclassification of ambiguous this family's genus member.</title>
        <authorList>
            <person name="Kim Y.J."/>
            <person name="Yang J.-A."/>
        </authorList>
    </citation>
    <scope>NUCLEOTIDE SEQUENCE</scope>
    <source>
        <strain evidence="1">DSM 2634</strain>
    </source>
</reference>
<name>A0A939IKA5_CLOAM</name>
<keyword evidence="2" id="KW-1185">Reference proteome</keyword>
<dbReference type="Proteomes" id="UP000664545">
    <property type="component" value="Unassembled WGS sequence"/>
</dbReference>
<accession>A0A939IKA5</accession>
<comment type="caution">
    <text evidence="1">The sequence shown here is derived from an EMBL/GenBank/DDBJ whole genome shotgun (WGS) entry which is preliminary data.</text>
</comment>
<sequence length="88" mass="9617">MHLVGLNYTTNANGFRNTTLQVTDNYNSYYSNAEAGRACAGVKCDSIYVGDVDCSGLKIGMDIDILYDKAISTAKGTFQPIKRIDILK</sequence>
<evidence type="ECO:0000313" key="1">
    <source>
        <dbReference type="EMBL" id="MBN7774404.1"/>
    </source>
</evidence>
<protein>
    <submittedName>
        <fullName evidence="1">Uncharacterized protein</fullName>
    </submittedName>
</protein>
<dbReference type="RefSeq" id="WP_206583246.1">
    <property type="nucleotide sequence ID" value="NZ_JAFJZZ010000009.1"/>
</dbReference>
<organism evidence="1 2">
    <name type="scientific">Clostridium aminobutyricum</name>
    <dbReference type="NCBI Taxonomy" id="33953"/>
    <lineage>
        <taxon>Bacteria</taxon>
        <taxon>Bacillati</taxon>
        <taxon>Bacillota</taxon>
        <taxon>Clostridia</taxon>
        <taxon>Eubacteriales</taxon>
        <taxon>Clostridiaceae</taxon>
        <taxon>Clostridium</taxon>
    </lineage>
</organism>
<proteinExistence type="predicted"/>
<dbReference type="EMBL" id="JAFJZZ010000009">
    <property type="protein sequence ID" value="MBN7774404.1"/>
    <property type="molecule type" value="Genomic_DNA"/>
</dbReference>
<dbReference type="AlphaFoldDB" id="A0A939IKA5"/>
<gene>
    <name evidence="1" type="ORF">JYB65_13640</name>
</gene>